<dbReference type="PANTHER" id="PTHR11097">
    <property type="entry name" value="EXOSOME COMPLEX EXONUCLEASE RIBOSOMAL RNA PROCESSING PROTEIN"/>
    <property type="match status" value="1"/>
</dbReference>
<keyword evidence="6" id="KW-0271">Exosome</keyword>
<comment type="caution">
    <text evidence="12">The sequence shown here is derived from an EMBL/GenBank/DDBJ whole genome shotgun (WGS) entry which is preliminary data.</text>
</comment>
<keyword evidence="13" id="KW-1185">Reference proteome</keyword>
<dbReference type="GO" id="GO:0000176">
    <property type="term" value="C:nuclear exosome (RNase complex)"/>
    <property type="evidence" value="ECO:0007669"/>
    <property type="project" value="TreeGrafter"/>
</dbReference>
<dbReference type="GO" id="GO:0034473">
    <property type="term" value="P:U1 snRNA 3'-end processing"/>
    <property type="evidence" value="ECO:0007669"/>
    <property type="project" value="TreeGrafter"/>
</dbReference>
<dbReference type="SUPFAM" id="SSF54211">
    <property type="entry name" value="Ribosomal protein S5 domain 2-like"/>
    <property type="match status" value="1"/>
</dbReference>
<dbReference type="InterPro" id="IPR050590">
    <property type="entry name" value="Exosome_comp_Rrp42_subfam"/>
</dbReference>
<evidence type="ECO:0000256" key="1">
    <source>
        <dbReference type="ARBA" id="ARBA00004496"/>
    </source>
</evidence>
<evidence type="ECO:0000256" key="10">
    <source>
        <dbReference type="SAM" id="MobiDB-lite"/>
    </source>
</evidence>
<dbReference type="GO" id="GO:0000177">
    <property type="term" value="C:cytoplasmic exosome (RNase complex)"/>
    <property type="evidence" value="ECO:0007669"/>
    <property type="project" value="TreeGrafter"/>
</dbReference>
<feature type="compositionally biased region" description="Low complexity" evidence="10">
    <location>
        <begin position="27"/>
        <end position="58"/>
    </location>
</feature>
<evidence type="ECO:0000256" key="2">
    <source>
        <dbReference type="ARBA" id="ARBA00004604"/>
    </source>
</evidence>
<dbReference type="PANTHER" id="PTHR11097:SF9">
    <property type="entry name" value="EXOSOME COMPLEX COMPONENT RRP43"/>
    <property type="match status" value="1"/>
</dbReference>
<feature type="region of interest" description="Disordered" evidence="10">
    <location>
        <begin position="1"/>
        <end position="72"/>
    </location>
</feature>
<name>A0AAV0BNC7_PHAPC</name>
<evidence type="ECO:0000256" key="4">
    <source>
        <dbReference type="ARBA" id="ARBA00022490"/>
    </source>
</evidence>
<dbReference type="GO" id="GO:0005730">
    <property type="term" value="C:nucleolus"/>
    <property type="evidence" value="ECO:0007669"/>
    <property type="project" value="UniProtKB-SubCell"/>
</dbReference>
<dbReference type="GO" id="GO:0034475">
    <property type="term" value="P:U4 snRNA 3'-end processing"/>
    <property type="evidence" value="ECO:0007669"/>
    <property type="project" value="TreeGrafter"/>
</dbReference>
<dbReference type="GO" id="GO:0071038">
    <property type="term" value="P:TRAMP-dependent tRNA surveillance pathway"/>
    <property type="evidence" value="ECO:0007669"/>
    <property type="project" value="TreeGrafter"/>
</dbReference>
<dbReference type="InterPro" id="IPR001247">
    <property type="entry name" value="ExoRNase_PH_dom1"/>
</dbReference>
<accession>A0AAV0BNC7</accession>
<proteinExistence type="inferred from homology"/>
<evidence type="ECO:0000256" key="7">
    <source>
        <dbReference type="ARBA" id="ARBA00022884"/>
    </source>
</evidence>
<evidence type="ECO:0000256" key="6">
    <source>
        <dbReference type="ARBA" id="ARBA00022835"/>
    </source>
</evidence>
<sequence length="328" mass="36141">MSSSIPSNSNRRDSKLKSSSKLRKINHNIQQNSSNQQQHQQDQISTSSQPQQHQSVPSNIDTTVDSSHNQSSIDQCNLQKINSGGNGGDQIVLKRSKPIKFLETFFSNNQDHRKGLIRLDGRSINDLRQLKKNLGLITSAHGSASVSIGNTSCITGIKFELSEPELKRPNQGFLITNVDIGPICSPKFRPGPPNDLSQAIASRLYDVLISSKVIPLNSLVIKSGLAVWVLHIDVVCLSHDGNIFDTALLSILAALENARKPVVEYDFDREQVILSNLKTPGMVPLKLNLSLFPVSFAIFQETKILVDPNLFEEENSSGQITVVLDLKD</sequence>
<keyword evidence="12" id="KW-0689">Ribosomal protein</keyword>
<dbReference type="GO" id="GO:0000467">
    <property type="term" value="P:exonucleolytic trimming to generate mature 3'-end of 5.8S rRNA from tricistronic rRNA transcript (SSU-rRNA, 5.8S rRNA, LSU-rRNA)"/>
    <property type="evidence" value="ECO:0007669"/>
    <property type="project" value="TreeGrafter"/>
</dbReference>
<evidence type="ECO:0000256" key="5">
    <source>
        <dbReference type="ARBA" id="ARBA00022552"/>
    </source>
</evidence>
<comment type="subcellular location">
    <subcellularLocation>
        <location evidence="1">Cytoplasm</location>
    </subcellularLocation>
    <subcellularLocation>
        <location evidence="2">Nucleus</location>
        <location evidence="2">Nucleolus</location>
    </subcellularLocation>
</comment>
<keyword evidence="12" id="KW-0687">Ribonucleoprotein</keyword>
<dbReference type="GO" id="GO:0016075">
    <property type="term" value="P:rRNA catabolic process"/>
    <property type="evidence" value="ECO:0007669"/>
    <property type="project" value="TreeGrafter"/>
</dbReference>
<evidence type="ECO:0000259" key="11">
    <source>
        <dbReference type="Pfam" id="PF01138"/>
    </source>
</evidence>
<evidence type="ECO:0000313" key="13">
    <source>
        <dbReference type="Proteomes" id="UP001153365"/>
    </source>
</evidence>
<evidence type="ECO:0000256" key="8">
    <source>
        <dbReference type="ARBA" id="ARBA00023242"/>
    </source>
</evidence>
<gene>
    <name evidence="12" type="ORF">PPACK8108_LOCUS22538</name>
</gene>
<keyword evidence="7" id="KW-0694">RNA-binding</keyword>
<feature type="non-terminal residue" evidence="12">
    <location>
        <position position="328"/>
    </location>
</feature>
<dbReference type="GO" id="GO:0071028">
    <property type="term" value="P:nuclear mRNA surveillance"/>
    <property type="evidence" value="ECO:0007669"/>
    <property type="project" value="TreeGrafter"/>
</dbReference>
<dbReference type="GO" id="GO:0034476">
    <property type="term" value="P:U5 snRNA 3'-end processing"/>
    <property type="evidence" value="ECO:0007669"/>
    <property type="project" value="TreeGrafter"/>
</dbReference>
<dbReference type="Pfam" id="PF01138">
    <property type="entry name" value="RNase_PH"/>
    <property type="match status" value="1"/>
</dbReference>
<dbReference type="EMBL" id="CALTRL010005904">
    <property type="protein sequence ID" value="CAH7687710.1"/>
    <property type="molecule type" value="Genomic_DNA"/>
</dbReference>
<keyword evidence="4" id="KW-0963">Cytoplasm</keyword>
<organism evidence="12 13">
    <name type="scientific">Phakopsora pachyrhizi</name>
    <name type="common">Asian soybean rust disease fungus</name>
    <dbReference type="NCBI Taxonomy" id="170000"/>
    <lineage>
        <taxon>Eukaryota</taxon>
        <taxon>Fungi</taxon>
        <taxon>Dikarya</taxon>
        <taxon>Basidiomycota</taxon>
        <taxon>Pucciniomycotina</taxon>
        <taxon>Pucciniomycetes</taxon>
        <taxon>Pucciniales</taxon>
        <taxon>Phakopsoraceae</taxon>
        <taxon>Phakopsora</taxon>
    </lineage>
</organism>
<dbReference type="GO" id="GO:0005840">
    <property type="term" value="C:ribosome"/>
    <property type="evidence" value="ECO:0007669"/>
    <property type="project" value="UniProtKB-KW"/>
</dbReference>
<protein>
    <recommendedName>
        <fullName evidence="9">Ribosomal RNA-processing protein 43</fullName>
    </recommendedName>
</protein>
<dbReference type="Proteomes" id="UP001153365">
    <property type="component" value="Unassembled WGS sequence"/>
</dbReference>
<evidence type="ECO:0000256" key="3">
    <source>
        <dbReference type="ARBA" id="ARBA00006678"/>
    </source>
</evidence>
<comment type="similarity">
    <text evidence="3">Belongs to the RNase PH family.</text>
</comment>
<keyword evidence="5" id="KW-0698">rRNA processing</keyword>
<keyword evidence="8" id="KW-0539">Nucleus</keyword>
<dbReference type="AlphaFoldDB" id="A0AAV0BNC7"/>
<dbReference type="GO" id="GO:0071035">
    <property type="term" value="P:nuclear polyadenylation-dependent rRNA catabolic process"/>
    <property type="evidence" value="ECO:0007669"/>
    <property type="project" value="TreeGrafter"/>
</dbReference>
<dbReference type="Gene3D" id="3.30.230.70">
    <property type="entry name" value="GHMP Kinase, N-terminal domain"/>
    <property type="match status" value="1"/>
</dbReference>
<dbReference type="InterPro" id="IPR027408">
    <property type="entry name" value="PNPase/RNase_PH_dom_sf"/>
</dbReference>
<reference evidence="12" key="1">
    <citation type="submission" date="2022-06" db="EMBL/GenBank/DDBJ databases">
        <authorList>
            <consortium name="SYNGENTA / RWTH Aachen University"/>
        </authorList>
    </citation>
    <scope>NUCLEOTIDE SEQUENCE</scope>
</reference>
<dbReference type="InterPro" id="IPR020568">
    <property type="entry name" value="Ribosomal_Su5_D2-typ_SF"/>
</dbReference>
<dbReference type="GO" id="GO:0035925">
    <property type="term" value="F:mRNA 3'-UTR AU-rich region binding"/>
    <property type="evidence" value="ECO:0007669"/>
    <property type="project" value="TreeGrafter"/>
</dbReference>
<evidence type="ECO:0000256" key="9">
    <source>
        <dbReference type="ARBA" id="ARBA00030617"/>
    </source>
</evidence>
<evidence type="ECO:0000313" key="12">
    <source>
        <dbReference type="EMBL" id="CAH7687710.1"/>
    </source>
</evidence>
<feature type="domain" description="Exoribonuclease phosphorolytic" evidence="11">
    <location>
        <begin position="127"/>
        <end position="261"/>
    </location>
</feature>
<feature type="compositionally biased region" description="Polar residues" evidence="10">
    <location>
        <begin position="59"/>
        <end position="72"/>
    </location>
</feature>